<evidence type="ECO:0000256" key="4">
    <source>
        <dbReference type="ARBA" id="ARBA00022737"/>
    </source>
</evidence>
<dbReference type="GO" id="GO:0005615">
    <property type="term" value="C:extracellular space"/>
    <property type="evidence" value="ECO:0007669"/>
    <property type="project" value="InterPro"/>
</dbReference>
<evidence type="ECO:0000313" key="6">
    <source>
        <dbReference type="EMBL" id="MBB3979646.1"/>
    </source>
</evidence>
<dbReference type="Pfam" id="PF00353">
    <property type="entry name" value="HemolysinCabind"/>
    <property type="match status" value="1"/>
</dbReference>
<reference evidence="6 7" key="1">
    <citation type="submission" date="2020-08" db="EMBL/GenBank/DDBJ databases">
        <title>Genomic Encyclopedia of Type Strains, Phase IV (KMG-IV): sequencing the most valuable type-strain genomes for metagenomic binning, comparative biology and taxonomic classification.</title>
        <authorList>
            <person name="Goeker M."/>
        </authorList>
    </citation>
    <scope>NUCLEOTIDE SEQUENCE [LARGE SCALE GENOMIC DNA]</scope>
    <source>
        <strain evidence="6 7">DSM 100211</strain>
    </source>
</reference>
<comment type="caution">
    <text evidence="6">The sequence shown here is derived from an EMBL/GenBank/DDBJ whole genome shotgun (WGS) entry which is preliminary data.</text>
</comment>
<dbReference type="EMBL" id="JACIEE010000012">
    <property type="protein sequence ID" value="MBB3979646.1"/>
    <property type="molecule type" value="Genomic_DNA"/>
</dbReference>
<proteinExistence type="predicted"/>
<dbReference type="InterPro" id="IPR018511">
    <property type="entry name" value="Hemolysin-typ_Ca-bd_CS"/>
</dbReference>
<dbReference type="GO" id="GO:0005509">
    <property type="term" value="F:calcium ion binding"/>
    <property type="evidence" value="ECO:0007669"/>
    <property type="project" value="InterPro"/>
</dbReference>
<dbReference type="Proteomes" id="UP000574761">
    <property type="component" value="Unassembled WGS sequence"/>
</dbReference>
<keyword evidence="7" id="KW-1185">Reference proteome</keyword>
<dbReference type="PANTHER" id="PTHR38340:SF1">
    <property type="entry name" value="S-LAYER PROTEIN"/>
    <property type="match status" value="1"/>
</dbReference>
<organism evidence="6 7">
    <name type="scientific">Mycoplana azooxidifex</name>
    <dbReference type="NCBI Taxonomy" id="1636188"/>
    <lineage>
        <taxon>Bacteria</taxon>
        <taxon>Pseudomonadati</taxon>
        <taxon>Pseudomonadota</taxon>
        <taxon>Alphaproteobacteria</taxon>
        <taxon>Hyphomicrobiales</taxon>
        <taxon>Rhizobiaceae</taxon>
        <taxon>Mycoplana</taxon>
    </lineage>
</organism>
<dbReference type="RefSeq" id="WP_183807866.1">
    <property type="nucleotide sequence ID" value="NZ_JACIEE010000012.1"/>
</dbReference>
<evidence type="ECO:0000256" key="1">
    <source>
        <dbReference type="ARBA" id="ARBA00001913"/>
    </source>
</evidence>
<dbReference type="AlphaFoldDB" id="A0A7W6DE85"/>
<comment type="cofactor">
    <cofactor evidence="1">
        <name>Ca(2+)</name>
        <dbReference type="ChEBI" id="CHEBI:29108"/>
    </cofactor>
</comment>
<dbReference type="InterPro" id="IPR011049">
    <property type="entry name" value="Serralysin-like_metalloprot_C"/>
</dbReference>
<feature type="domain" description="Peptidase M10 serralysin C-terminal" evidence="5">
    <location>
        <begin position="131"/>
        <end position="272"/>
    </location>
</feature>
<dbReference type="InterPro" id="IPR013858">
    <property type="entry name" value="Peptidase_M10B_C"/>
</dbReference>
<dbReference type="Pfam" id="PF08548">
    <property type="entry name" value="Peptidase_M10_C"/>
    <property type="match status" value="1"/>
</dbReference>
<sequence length="284" mass="30003">MWRTAIMGAFMGVVLKVGGDYWVDMADLSIDLSGVGSAYISSFSSKKIVGYVGGEKVTINGSGFATDSNGYLKPTGTIKSVQLSYAGETSMSVSGLNLSVTELADIAESGSEKQALALLKSALSGDDKMSGGRYSDVLYGYNGNDTLTGNASRDKLYGGAGNDKLYGGADGDKLYGGGNKDTFIFKKASDSAVSGTGRDSIYDFSKKQGDKIDLSAIDANWKASGNQAFKFIGDDDFHGKAGELRYTKYKSDTYIQADANGDRKADFGIHLDDSLSLSKGDFLL</sequence>
<evidence type="ECO:0000256" key="2">
    <source>
        <dbReference type="ARBA" id="ARBA00004613"/>
    </source>
</evidence>
<gene>
    <name evidence="6" type="ORF">GGQ64_004890</name>
</gene>
<evidence type="ECO:0000313" key="7">
    <source>
        <dbReference type="Proteomes" id="UP000574761"/>
    </source>
</evidence>
<dbReference type="PRINTS" id="PR00313">
    <property type="entry name" value="CABNDNGRPT"/>
</dbReference>
<protein>
    <submittedName>
        <fullName evidence="6">Ca2+-binding RTX toxin-like protein</fullName>
    </submittedName>
</protein>
<keyword evidence="4" id="KW-0677">Repeat</keyword>
<dbReference type="PANTHER" id="PTHR38340">
    <property type="entry name" value="S-LAYER PROTEIN"/>
    <property type="match status" value="1"/>
</dbReference>
<evidence type="ECO:0000256" key="3">
    <source>
        <dbReference type="ARBA" id="ARBA00022525"/>
    </source>
</evidence>
<dbReference type="InterPro" id="IPR050557">
    <property type="entry name" value="RTX_toxin/Mannuronan_C5-epim"/>
</dbReference>
<dbReference type="InterPro" id="IPR001343">
    <property type="entry name" value="Hemolysn_Ca-bd"/>
</dbReference>
<accession>A0A7W6DE85</accession>
<name>A0A7W6DE85_9HYPH</name>
<dbReference type="Gene3D" id="2.150.10.10">
    <property type="entry name" value="Serralysin-like metalloprotease, C-terminal"/>
    <property type="match status" value="1"/>
</dbReference>
<evidence type="ECO:0000259" key="5">
    <source>
        <dbReference type="Pfam" id="PF08548"/>
    </source>
</evidence>
<dbReference type="PROSITE" id="PS00330">
    <property type="entry name" value="HEMOLYSIN_CALCIUM"/>
    <property type="match status" value="1"/>
</dbReference>
<comment type="subcellular location">
    <subcellularLocation>
        <location evidence="2">Secreted</location>
    </subcellularLocation>
</comment>
<keyword evidence="3" id="KW-0964">Secreted</keyword>
<dbReference type="SUPFAM" id="SSF51120">
    <property type="entry name" value="beta-Roll"/>
    <property type="match status" value="1"/>
</dbReference>